<keyword evidence="2" id="KW-1185">Reference proteome</keyword>
<dbReference type="EMBL" id="JACU01000004">
    <property type="protein sequence ID" value="KMS56681.1"/>
    <property type="molecule type" value="Genomic_DNA"/>
</dbReference>
<organism evidence="1 2">
    <name type="scientific">Novosphingobium barchaimii LL02</name>
    <dbReference type="NCBI Taxonomy" id="1114963"/>
    <lineage>
        <taxon>Bacteria</taxon>
        <taxon>Pseudomonadati</taxon>
        <taxon>Pseudomonadota</taxon>
        <taxon>Alphaproteobacteria</taxon>
        <taxon>Sphingomonadales</taxon>
        <taxon>Sphingomonadaceae</taxon>
        <taxon>Novosphingobium</taxon>
    </lineage>
</organism>
<protein>
    <submittedName>
        <fullName evidence="1">Uncharacterized protein</fullName>
    </submittedName>
</protein>
<dbReference type="AlphaFoldDB" id="A0A0J7XYC9"/>
<proteinExistence type="predicted"/>
<evidence type="ECO:0000313" key="2">
    <source>
        <dbReference type="Proteomes" id="UP000052268"/>
    </source>
</evidence>
<name>A0A0J7XYC9_9SPHN</name>
<reference evidence="1 2" key="1">
    <citation type="journal article" date="2015" name="G3 (Bethesda)">
        <title>Insights into Ongoing Evolution of the Hexachlorocyclohexane Catabolic Pathway from Comparative Genomics of Ten Sphingomonadaceae Strains.</title>
        <authorList>
            <person name="Pearce S.L."/>
            <person name="Oakeshott J.G."/>
            <person name="Pandey G."/>
        </authorList>
    </citation>
    <scope>NUCLEOTIDE SEQUENCE [LARGE SCALE GENOMIC DNA]</scope>
    <source>
        <strain evidence="1 2">LL02</strain>
    </source>
</reference>
<evidence type="ECO:0000313" key="1">
    <source>
        <dbReference type="EMBL" id="KMS56681.1"/>
    </source>
</evidence>
<dbReference type="PATRIC" id="fig|1114963.3.peg.2005"/>
<accession>A0A0J7XYC9</accession>
<dbReference type="Proteomes" id="UP000052268">
    <property type="component" value="Unassembled WGS sequence"/>
</dbReference>
<sequence length="42" mass="4438">MDQVQQIGSHNSYRPPPPPGSLACIEMFGFGQTFAPKAGGAF</sequence>
<comment type="caution">
    <text evidence="1">The sequence shown here is derived from an EMBL/GenBank/DDBJ whole genome shotgun (WGS) entry which is preliminary data.</text>
</comment>
<gene>
    <name evidence="1" type="ORF">V474_15870</name>
</gene>